<dbReference type="PROSITE" id="PS50110">
    <property type="entry name" value="RESPONSE_REGULATORY"/>
    <property type="match status" value="1"/>
</dbReference>
<dbReference type="SMART" id="SM00421">
    <property type="entry name" value="HTH_LUXR"/>
    <property type="match status" value="1"/>
</dbReference>
<feature type="domain" description="Response regulatory" evidence="9">
    <location>
        <begin position="4"/>
        <end position="120"/>
    </location>
</feature>
<dbReference type="SUPFAM" id="SSF46894">
    <property type="entry name" value="C-terminal effector domain of the bipartite response regulators"/>
    <property type="match status" value="1"/>
</dbReference>
<evidence type="ECO:0000259" key="8">
    <source>
        <dbReference type="PROSITE" id="PS50043"/>
    </source>
</evidence>
<keyword evidence="4 10" id="KW-0238">DNA-binding</keyword>
<evidence type="ECO:0000259" key="9">
    <source>
        <dbReference type="PROSITE" id="PS50110"/>
    </source>
</evidence>
<dbReference type="CDD" id="cd17535">
    <property type="entry name" value="REC_NarL-like"/>
    <property type="match status" value="1"/>
</dbReference>
<keyword evidence="11" id="KW-1185">Reference proteome</keyword>
<feature type="domain" description="HTH luxR-type" evidence="8">
    <location>
        <begin position="146"/>
        <end position="211"/>
    </location>
</feature>
<comment type="function">
    <text evidence="6">May play the central regulatory role in sporulation. It may be an element of the effector pathway responsible for the activation of sporulation genes in response to nutritional stress. Spo0A may act in concert with spo0H (a sigma factor) to control the expression of some genes that are critical to the sporulation process.</text>
</comment>
<protein>
    <recommendedName>
        <fullName evidence="1">Stage 0 sporulation protein A homolog</fullName>
    </recommendedName>
</protein>
<name>A0ABS4JR97_9FIRM</name>
<dbReference type="Proteomes" id="UP001519289">
    <property type="component" value="Unassembled WGS sequence"/>
</dbReference>
<dbReference type="InterPro" id="IPR039420">
    <property type="entry name" value="WalR-like"/>
</dbReference>
<gene>
    <name evidence="10" type="ORF">J2Z79_000858</name>
</gene>
<dbReference type="InterPro" id="IPR058245">
    <property type="entry name" value="NreC/VraR/RcsB-like_REC"/>
</dbReference>
<dbReference type="Pfam" id="PF00072">
    <property type="entry name" value="Response_reg"/>
    <property type="match status" value="1"/>
</dbReference>
<evidence type="ECO:0000313" key="11">
    <source>
        <dbReference type="Proteomes" id="UP001519289"/>
    </source>
</evidence>
<dbReference type="PROSITE" id="PS50043">
    <property type="entry name" value="HTH_LUXR_2"/>
    <property type="match status" value="1"/>
</dbReference>
<evidence type="ECO:0000256" key="7">
    <source>
        <dbReference type="PROSITE-ProRule" id="PRU00169"/>
    </source>
</evidence>
<dbReference type="PANTHER" id="PTHR43214:SF43">
    <property type="entry name" value="TWO-COMPONENT RESPONSE REGULATOR"/>
    <property type="match status" value="1"/>
</dbReference>
<dbReference type="SUPFAM" id="SSF52172">
    <property type="entry name" value="CheY-like"/>
    <property type="match status" value="1"/>
</dbReference>
<organism evidence="10 11">
    <name type="scientific">Symbiobacterium terraclitae</name>
    <dbReference type="NCBI Taxonomy" id="557451"/>
    <lineage>
        <taxon>Bacteria</taxon>
        <taxon>Bacillati</taxon>
        <taxon>Bacillota</taxon>
        <taxon>Clostridia</taxon>
        <taxon>Eubacteriales</taxon>
        <taxon>Symbiobacteriaceae</taxon>
        <taxon>Symbiobacterium</taxon>
    </lineage>
</organism>
<dbReference type="RefSeq" id="WP_209465621.1">
    <property type="nucleotide sequence ID" value="NZ_JAGGLG010000005.1"/>
</dbReference>
<dbReference type="InterPro" id="IPR011006">
    <property type="entry name" value="CheY-like_superfamily"/>
</dbReference>
<keyword evidence="3" id="KW-0805">Transcription regulation</keyword>
<evidence type="ECO:0000313" key="10">
    <source>
        <dbReference type="EMBL" id="MBP2017475.1"/>
    </source>
</evidence>
<dbReference type="GO" id="GO:0003677">
    <property type="term" value="F:DNA binding"/>
    <property type="evidence" value="ECO:0007669"/>
    <property type="project" value="UniProtKB-KW"/>
</dbReference>
<keyword evidence="5" id="KW-0804">Transcription</keyword>
<evidence type="ECO:0000256" key="6">
    <source>
        <dbReference type="ARBA" id="ARBA00024867"/>
    </source>
</evidence>
<feature type="modified residue" description="4-aspartylphosphate" evidence="7">
    <location>
        <position position="55"/>
    </location>
</feature>
<reference evidence="10 11" key="1">
    <citation type="submission" date="2021-03" db="EMBL/GenBank/DDBJ databases">
        <title>Genomic Encyclopedia of Type Strains, Phase IV (KMG-IV): sequencing the most valuable type-strain genomes for metagenomic binning, comparative biology and taxonomic classification.</title>
        <authorList>
            <person name="Goeker M."/>
        </authorList>
    </citation>
    <scope>NUCLEOTIDE SEQUENCE [LARGE SCALE GENOMIC DNA]</scope>
    <source>
        <strain evidence="10 11">DSM 27138</strain>
    </source>
</reference>
<evidence type="ECO:0000256" key="2">
    <source>
        <dbReference type="ARBA" id="ARBA00022553"/>
    </source>
</evidence>
<dbReference type="InterPro" id="IPR016032">
    <property type="entry name" value="Sig_transdc_resp-reg_C-effctor"/>
</dbReference>
<evidence type="ECO:0000256" key="3">
    <source>
        <dbReference type="ARBA" id="ARBA00023015"/>
    </source>
</evidence>
<dbReference type="Gene3D" id="3.40.50.2300">
    <property type="match status" value="1"/>
</dbReference>
<keyword evidence="2 7" id="KW-0597">Phosphoprotein</keyword>
<evidence type="ECO:0000256" key="4">
    <source>
        <dbReference type="ARBA" id="ARBA00023125"/>
    </source>
</evidence>
<dbReference type="SMART" id="SM00448">
    <property type="entry name" value="REC"/>
    <property type="match status" value="1"/>
</dbReference>
<dbReference type="PROSITE" id="PS00622">
    <property type="entry name" value="HTH_LUXR_1"/>
    <property type="match status" value="1"/>
</dbReference>
<comment type="caution">
    <text evidence="10">The sequence shown here is derived from an EMBL/GenBank/DDBJ whole genome shotgun (WGS) entry which is preliminary data.</text>
</comment>
<dbReference type="CDD" id="cd06170">
    <property type="entry name" value="LuxR_C_like"/>
    <property type="match status" value="1"/>
</dbReference>
<proteinExistence type="predicted"/>
<dbReference type="Pfam" id="PF00196">
    <property type="entry name" value="GerE"/>
    <property type="match status" value="1"/>
</dbReference>
<accession>A0ABS4JR97</accession>
<dbReference type="InterPro" id="IPR001789">
    <property type="entry name" value="Sig_transdc_resp-reg_receiver"/>
</dbReference>
<evidence type="ECO:0000256" key="5">
    <source>
        <dbReference type="ARBA" id="ARBA00023163"/>
    </source>
</evidence>
<dbReference type="PRINTS" id="PR00038">
    <property type="entry name" value="HTHLUXR"/>
</dbReference>
<evidence type="ECO:0000256" key="1">
    <source>
        <dbReference type="ARBA" id="ARBA00018672"/>
    </source>
</evidence>
<sequence>MAIRLVVVDDHRVVRAGLVALLRQSPGLEVVGEAGDGREALEVVAAVQPDVVLMDIQMPVMDGVEATRQIRSRFPGVEVLVLTTYDDDELIWGGLQAGAKGYLLKDAPPQDLLRGIETVARGQSLLPPEIAAKLVQVISQGGPAARQEPAEGLTERESEILRLIASGAANKEIAAALCISENTVKTHISNLFQKLGARDRTEAVTRALTRGWLRL</sequence>
<dbReference type="EMBL" id="JAGGLG010000005">
    <property type="protein sequence ID" value="MBP2017475.1"/>
    <property type="molecule type" value="Genomic_DNA"/>
</dbReference>
<dbReference type="InterPro" id="IPR000792">
    <property type="entry name" value="Tscrpt_reg_LuxR_C"/>
</dbReference>
<dbReference type="PANTHER" id="PTHR43214">
    <property type="entry name" value="TWO-COMPONENT RESPONSE REGULATOR"/>
    <property type="match status" value="1"/>
</dbReference>